<evidence type="ECO:0000313" key="2">
    <source>
        <dbReference type="EMBL" id="MFD2754883.1"/>
    </source>
</evidence>
<proteinExistence type="predicted"/>
<protein>
    <submittedName>
        <fullName evidence="2">Diguanylate cyclase</fullName>
    </submittedName>
</protein>
<dbReference type="Proteomes" id="UP001597463">
    <property type="component" value="Unassembled WGS sequence"/>
</dbReference>
<evidence type="ECO:0000313" key="3">
    <source>
        <dbReference type="Proteomes" id="UP001597463"/>
    </source>
</evidence>
<dbReference type="EMBL" id="JBHUMV010000005">
    <property type="protein sequence ID" value="MFD2754883.1"/>
    <property type="molecule type" value="Genomic_DNA"/>
</dbReference>
<comment type="caution">
    <text evidence="2">The sequence shown here is derived from an EMBL/GenBank/DDBJ whole genome shotgun (WGS) entry which is preliminary data.</text>
</comment>
<dbReference type="Pfam" id="PF18551">
    <property type="entry name" value="TackOD1"/>
    <property type="match status" value="1"/>
</dbReference>
<dbReference type="RefSeq" id="WP_066475730.1">
    <property type="nucleotide sequence ID" value="NZ_BCNT01000005.1"/>
</dbReference>
<evidence type="ECO:0000259" key="1">
    <source>
        <dbReference type="Pfam" id="PF18551"/>
    </source>
</evidence>
<accession>A0ABW5UMK9</accession>
<organism evidence="2 3">
    <name type="scientific">Comamonas terrae</name>
    <dbReference type="NCBI Taxonomy" id="673548"/>
    <lineage>
        <taxon>Bacteria</taxon>
        <taxon>Pseudomonadati</taxon>
        <taxon>Pseudomonadota</taxon>
        <taxon>Betaproteobacteria</taxon>
        <taxon>Burkholderiales</taxon>
        <taxon>Comamonadaceae</taxon>
        <taxon>Comamonas</taxon>
    </lineage>
</organism>
<sequence>MDTAIRTKASLVFLGPLTTAAAPESERSVTYPDLDALMRSGVQPQGIYLRSVPHQVWRNWLHRIRQSDWWNLPVFAEPALRDAQLYVDALCSVERAREITEGMALRRQTLPDPGDVLGLEERLLYFLYERGQQAGFRPLLDRDSDQLYRYPVAEQLACAQENVSQTLEELRRRGLLRSEGLVDRTRLCSGCGSAHIHFVDVCPHCQSLDIRREPTLHCFACGHVSAESQFVEGGTLACPKCHVHLRHIGVDYDKPLAQYHCRSCQRSSVDSMVQARCLDCARTSTPDELEVREVGTLMLSASGRQSVRNGGVGEAYPPLKARNYVDPQGFKRMLDWASDIQARNPQFSFHLMRMELEHTGLPDQQLSSWQVTELLDEFAVRLNAQLRESDLITRVDEHSLWVILPYTMPQGLQSRIEKAMEKLAQEEGESKHLALSVRLRSMEVKAVTGGKEAPSASNLMQKMQAGTLQEA</sequence>
<keyword evidence="3" id="KW-1185">Reference proteome</keyword>
<dbReference type="InterPro" id="IPR040572">
    <property type="entry name" value="TackOD1"/>
</dbReference>
<dbReference type="Gene3D" id="3.30.70.270">
    <property type="match status" value="1"/>
</dbReference>
<reference evidence="3" key="1">
    <citation type="journal article" date="2019" name="Int. J. Syst. Evol. Microbiol.">
        <title>The Global Catalogue of Microorganisms (GCM) 10K type strain sequencing project: providing services to taxonomists for standard genome sequencing and annotation.</title>
        <authorList>
            <consortium name="The Broad Institute Genomics Platform"/>
            <consortium name="The Broad Institute Genome Sequencing Center for Infectious Disease"/>
            <person name="Wu L."/>
            <person name="Ma J."/>
        </authorList>
    </citation>
    <scope>NUCLEOTIDE SEQUENCE [LARGE SCALE GENOMIC DNA]</scope>
    <source>
        <strain evidence="3">TISTR 1906</strain>
    </source>
</reference>
<dbReference type="InterPro" id="IPR043128">
    <property type="entry name" value="Rev_trsase/Diguanyl_cyclase"/>
</dbReference>
<gene>
    <name evidence="2" type="ORF">ACFSW6_12355</name>
</gene>
<name>A0ABW5UMK9_9BURK</name>
<feature type="domain" description="Thaumarchaeal output" evidence="1">
    <location>
        <begin position="120"/>
        <end position="295"/>
    </location>
</feature>